<dbReference type="FunCoup" id="F4NYS4">
    <property type="interactions" value="135"/>
</dbReference>
<accession>F4NYS4</accession>
<keyword evidence="4" id="KW-0539">Nucleus</keyword>
<dbReference type="GO" id="GO:0030620">
    <property type="term" value="F:U2 snRNA binding"/>
    <property type="evidence" value="ECO:0000318"/>
    <property type="project" value="GO_Central"/>
</dbReference>
<feature type="domain" description="RSE1/DDB1/CPSF1 C-terminal" evidence="5">
    <location>
        <begin position="827"/>
        <end position="1196"/>
    </location>
</feature>
<reference evidence="8 9" key="1">
    <citation type="submission" date="2009-12" db="EMBL/GenBank/DDBJ databases">
        <title>The draft genome of Batrachochytrium dendrobatidis.</title>
        <authorList>
            <consortium name="US DOE Joint Genome Institute (JGI-PGF)"/>
            <person name="Kuo A."/>
            <person name="Salamov A."/>
            <person name="Schmutz J."/>
            <person name="Lucas S."/>
            <person name="Pitluck S."/>
            <person name="Rosenblum E."/>
            <person name="Stajich J."/>
            <person name="Eisen M."/>
            <person name="Grigoriev I.V."/>
        </authorList>
    </citation>
    <scope>NUCLEOTIDE SEQUENCE [LARGE SCALE GENOMIC DNA]</scope>
    <source>
        <strain evidence="9">JAM81 / FGSC 10211</strain>
    </source>
</reference>
<dbReference type="RefSeq" id="XP_006677404.1">
    <property type="nucleotide sequence ID" value="XM_006677341.1"/>
</dbReference>
<dbReference type="OrthoDB" id="2150206at2759"/>
<dbReference type="GO" id="GO:0005686">
    <property type="term" value="C:U2 snRNP"/>
    <property type="evidence" value="ECO:0000318"/>
    <property type="project" value="GO_Central"/>
</dbReference>
<evidence type="ECO:0000256" key="4">
    <source>
        <dbReference type="ARBA" id="ARBA00023242"/>
    </source>
</evidence>
<feature type="domain" description="RSE1/DDB1/CPSF1 second beta-propeller" evidence="7">
    <location>
        <begin position="488"/>
        <end position="632"/>
    </location>
</feature>
<evidence type="ECO:0000313" key="9">
    <source>
        <dbReference type="Proteomes" id="UP000007241"/>
    </source>
</evidence>
<dbReference type="GeneID" id="18240486"/>
<dbReference type="SUPFAM" id="SSF50998">
    <property type="entry name" value="Quinoprotein alcohol dehydrogenase-like"/>
    <property type="match status" value="1"/>
</dbReference>
<dbReference type="InterPro" id="IPR011047">
    <property type="entry name" value="Quinoprotein_ADH-like_sf"/>
</dbReference>
<dbReference type="InterPro" id="IPR015943">
    <property type="entry name" value="WD40/YVTN_repeat-like_dom_sf"/>
</dbReference>
<dbReference type="HOGENOM" id="CLU_254298_0_0_1"/>
<keyword evidence="9" id="KW-1185">Reference proteome</keyword>
<gene>
    <name evidence="8" type="ORF">BATDEDRAFT_34564</name>
</gene>
<dbReference type="InParanoid" id="F4NYS4"/>
<dbReference type="GO" id="GO:0000398">
    <property type="term" value="P:mRNA splicing, via spliceosome"/>
    <property type="evidence" value="ECO:0000318"/>
    <property type="project" value="GO_Central"/>
</dbReference>
<dbReference type="PANTHER" id="PTHR10644">
    <property type="entry name" value="DNA REPAIR/RNA PROCESSING CPSF FAMILY"/>
    <property type="match status" value="1"/>
</dbReference>
<dbReference type="EMBL" id="GL882881">
    <property type="protein sequence ID" value="EGF81757.1"/>
    <property type="molecule type" value="Genomic_DNA"/>
</dbReference>
<evidence type="ECO:0000259" key="5">
    <source>
        <dbReference type="Pfam" id="PF03178"/>
    </source>
</evidence>
<dbReference type="InterPro" id="IPR018846">
    <property type="entry name" value="Beta-prop_RSE1/DDB1/CPSF1_1st"/>
</dbReference>
<dbReference type="InterPro" id="IPR004871">
    <property type="entry name" value="RSE1/DDB1/CPSF1_C"/>
</dbReference>
<protein>
    <recommendedName>
        <fullName evidence="3">DNA damage-binding protein 1</fullName>
    </recommendedName>
</protein>
<dbReference type="Pfam" id="PF23726">
    <property type="entry name" value="Beta-prop_RSE1_2nd"/>
    <property type="match status" value="1"/>
</dbReference>
<dbReference type="InterPro" id="IPR050358">
    <property type="entry name" value="RSE1/DDB1/CFT1"/>
</dbReference>
<evidence type="ECO:0000256" key="3">
    <source>
        <dbReference type="ARBA" id="ARBA00014577"/>
    </source>
</evidence>
<organism evidence="8 9">
    <name type="scientific">Batrachochytrium dendrobatidis (strain JAM81 / FGSC 10211)</name>
    <name type="common">Frog chytrid fungus</name>
    <dbReference type="NCBI Taxonomy" id="684364"/>
    <lineage>
        <taxon>Eukaryota</taxon>
        <taxon>Fungi</taxon>
        <taxon>Fungi incertae sedis</taxon>
        <taxon>Chytridiomycota</taxon>
        <taxon>Chytridiomycota incertae sedis</taxon>
        <taxon>Chytridiomycetes</taxon>
        <taxon>Rhizophydiales</taxon>
        <taxon>Rhizophydiales incertae sedis</taxon>
        <taxon>Batrachochytrium</taxon>
    </lineage>
</organism>
<feature type="domain" description="RSE1/DDB1/CPSF1 first beta-propeller" evidence="6">
    <location>
        <begin position="49"/>
        <end position="425"/>
    </location>
</feature>
<proteinExistence type="inferred from homology"/>
<dbReference type="OMA" id="NPRMIFC"/>
<dbReference type="Proteomes" id="UP000007241">
    <property type="component" value="Unassembled WGS sequence"/>
</dbReference>
<dbReference type="Gene3D" id="2.130.10.10">
    <property type="entry name" value="YVTN repeat-like/Quinoprotein amine dehydrogenase"/>
    <property type="match status" value="3"/>
</dbReference>
<evidence type="ECO:0000313" key="8">
    <source>
        <dbReference type="EMBL" id="EGF81757.1"/>
    </source>
</evidence>
<dbReference type="GO" id="GO:0005634">
    <property type="term" value="C:nucleus"/>
    <property type="evidence" value="ECO:0000318"/>
    <property type="project" value="GO_Central"/>
</dbReference>
<dbReference type="InterPro" id="IPR058543">
    <property type="entry name" value="Beta-prop_RSE1/DDB1/CPSF1_2nd"/>
</dbReference>
<evidence type="ECO:0000256" key="2">
    <source>
        <dbReference type="ARBA" id="ARBA00007453"/>
    </source>
</evidence>
<dbReference type="STRING" id="684364.F4NYS4"/>
<dbReference type="Pfam" id="PF10433">
    <property type="entry name" value="Beta-prop_RSE1_1st"/>
    <property type="match status" value="1"/>
</dbReference>
<dbReference type="AlphaFoldDB" id="F4NYS4"/>
<name>F4NYS4_BATDJ</name>
<evidence type="ECO:0000259" key="6">
    <source>
        <dbReference type="Pfam" id="PF10433"/>
    </source>
</evidence>
<sequence length="1248" mass="138366">MNVSTDEIAAEITDEIAAEIYLSHPLRPHGNIRSILSLTTLHTLNVLIHDSALVACTYNKTTGLTPILSTPVFGRILSACILRSASRSILSKPTLSRRTIHGSTSADSCRKNPNLSLITKNRIRNSLNDLILCTSDSGFLSGIALCHSFTGYSFECIFQHKIAPPGTSYTQLGHIVVSDPLASCIAVAAFHNRITVFPINSFSEDKGVPLFYSQQDIVLPKPNSNILHMAFLNMPPEFPHIINLVVVVLVNREVEILLYEWNQLNGVISNFTQFVPYATGKEAVPLHLVSLPNLPTYFLIITESELLLLSSIDMKHFSRTPRRQHIPGPFHSKEIRQDLEAIVSSVQVLESNTSDYEHLYITSDQGHIMYLRIARAQLTIHVVHVGEKRRPISLMKSLPSSDNEHSLILFGSFCNGEIIHINAKSLCILGNEPISNDWNAGPTLDFCLADTLGNNTDTLYMTAGAAPLGYIQEIRHGVGVLIDDTTKQFDGAIKLWGLRTSCEDTVDSLLVASFVASTRIMYMQDDEFEDISDISGFTIDVATLNTAACFVSGYFIQVHLHGIIIARPLLDKTINNNTCTANWSPPNDHKVGFSAFYQDCVLLTLTGENSLMLLKVIIQENSNVQIESISSISLDIEPSSQYYSTPINVPHSICIIKSKEISSRSNALISKPHLLIGIRDGALLDFTLDFENDQINFMPPVILQLGDCPLDLVYSHHTDPLDRYVLGVTNQTWQLSVSPIGGIRISQLLHKPILHAARFLYDADVDTGFLFLTSDTLSFVKVDPESGYHIRNINMGDTPRRILVDPVTKLLVVAGSSQGDADEILTTVKVMNPDTGQVYATERLAANETIHSLIVWHVKPTKRYICMGTRIHATSGRVLVFGLKPATKNKHIKFTLMGQYTLNGPVLALCTFVNSYLLASAGSTLYQLKIEAVHRTITAGASIDINSIITRIHALKTQIFIANTQDSISVYKFDIATKAFAFIKSDVTSRVGSECFPLDDSLVIGTDRHGNIYGLDTNQGEDSDTHESTDSQSMQTGFEFHILDIVLQLKPGSMKHRLQQITSATAAEHTSFTDDRMISELDTLDKGWWSNNGTALSKPMQKLYHVSTAENVSISNEVIEQRVHGGQVIYGATLSGGLIAMLRLRSDVYIALEILQNVLAEFEQTRPLLGNDFKTFRSGSGELKKCIDGQFVSQFLLLSDEIAQEVMHQWTCKRQKHPYVLNQSGVMAMSMNTTKMSHILKWLEYMCI</sequence>
<comment type="subcellular location">
    <subcellularLocation>
        <location evidence="1">Nucleus</location>
    </subcellularLocation>
</comment>
<evidence type="ECO:0000256" key="1">
    <source>
        <dbReference type="ARBA" id="ARBA00004123"/>
    </source>
</evidence>
<comment type="similarity">
    <text evidence="2">Belongs to the DDB1 family.</text>
</comment>
<evidence type="ECO:0000259" key="7">
    <source>
        <dbReference type="Pfam" id="PF23726"/>
    </source>
</evidence>
<dbReference type="Pfam" id="PF03178">
    <property type="entry name" value="CPSF_A"/>
    <property type="match status" value="1"/>
</dbReference>